<dbReference type="CTD" id="36376329"/>
<dbReference type="Pfam" id="PF00782">
    <property type="entry name" value="DSPc"/>
    <property type="match status" value="1"/>
</dbReference>
<reference evidence="7 8" key="1">
    <citation type="submission" date="2014-09" db="EMBL/GenBank/DDBJ databases">
        <authorList>
            <person name="Martin A.A."/>
        </authorList>
    </citation>
    <scope>NUCLEOTIDE SEQUENCE</scope>
    <source>
        <strain evidence="8">ED321</strain>
        <strain evidence="7">ED321 Heterogonic</strain>
    </source>
</reference>
<dbReference type="STRING" id="34506.A0A090MWM9"/>
<evidence type="ECO:0000256" key="1">
    <source>
        <dbReference type="ARBA" id="ARBA00008601"/>
    </source>
</evidence>
<evidence type="ECO:0000313" key="7">
    <source>
        <dbReference type="EMBL" id="CEF63964.1"/>
    </source>
</evidence>
<evidence type="ECO:0000256" key="4">
    <source>
        <dbReference type="SAM" id="MobiDB-lite"/>
    </source>
</evidence>
<dbReference type="GO" id="GO:0004721">
    <property type="term" value="F:phosphoprotein phosphatase activity"/>
    <property type="evidence" value="ECO:0007669"/>
    <property type="project" value="UniProtKB-KW"/>
</dbReference>
<evidence type="ECO:0000259" key="6">
    <source>
        <dbReference type="PROSITE" id="PS50056"/>
    </source>
</evidence>
<dbReference type="InterPro" id="IPR052103">
    <property type="entry name" value="Dual_spec_Phospatases"/>
</dbReference>
<sequence length="224" mass="25054">MPISFQVNPEYAQITELIPGLFICGVSALTPENMKKHRIGLIVNATEEVPNLKSLGDIARSKLWIKDLSSENIFSHLEPLADQIHLILADGGKVLVHCVAGVSRSATICLAYLTKYHCKSLRESYHLMCSRRPMVRPNLGFWRQLITFEQLIKRTAGSVRLVRDDAQSDNLLPDVYLPQVVPERPVSPENIDTKNEARTRRNSGSNKKFSPVLEPVPEICEAAA</sequence>
<dbReference type="InterPro" id="IPR000340">
    <property type="entry name" value="Dual-sp_phosphatase_cat-dom"/>
</dbReference>
<dbReference type="SUPFAM" id="SSF52799">
    <property type="entry name" value="(Phosphotyrosine protein) phosphatases II"/>
    <property type="match status" value="1"/>
</dbReference>
<evidence type="ECO:0000259" key="5">
    <source>
        <dbReference type="PROSITE" id="PS50054"/>
    </source>
</evidence>
<dbReference type="AlphaFoldDB" id="A0A090MWM9"/>
<dbReference type="WormBase" id="SRAE_1000222000">
    <property type="protein sequence ID" value="SRP09554"/>
    <property type="gene ID" value="WBGene00258834"/>
</dbReference>
<protein>
    <submittedName>
        <fullName evidence="7">Dual specificity phosphatase, catalytic domain and Protein-tyrosine/Dual specificity phosphatase domain and Dual specificity phosphatase, subgroup, catalytic domain-containing protein</fullName>
    </submittedName>
</protein>
<dbReference type="PANTHER" id="PTHR45961:SF9">
    <property type="entry name" value="DUAL SPECIFICITY PROTEIN PHOSPHATASE 14"/>
    <property type="match status" value="1"/>
</dbReference>
<dbReference type="EMBL" id="LN609528">
    <property type="protein sequence ID" value="CEF63964.1"/>
    <property type="molecule type" value="Genomic_DNA"/>
</dbReference>
<feature type="region of interest" description="Disordered" evidence="4">
    <location>
        <begin position="184"/>
        <end position="211"/>
    </location>
</feature>
<keyword evidence="8" id="KW-1185">Reference proteome</keyword>
<accession>A0A090MWM9</accession>
<dbReference type="Proteomes" id="UP000035682">
    <property type="component" value="Unplaced"/>
</dbReference>
<dbReference type="SMART" id="SM00195">
    <property type="entry name" value="DSPc"/>
    <property type="match status" value="1"/>
</dbReference>
<dbReference type="CDD" id="cd14514">
    <property type="entry name" value="DUSP14-like"/>
    <property type="match status" value="1"/>
</dbReference>
<dbReference type="PROSITE" id="PS50054">
    <property type="entry name" value="TYR_PHOSPHATASE_DUAL"/>
    <property type="match status" value="1"/>
</dbReference>
<gene>
    <name evidence="7 9 10" type="ORF">SRAE_1000222000</name>
</gene>
<dbReference type="GeneID" id="36376329"/>
<evidence type="ECO:0000313" key="10">
    <source>
        <dbReference type="WormBase" id="SRAE_1000222000"/>
    </source>
</evidence>
<dbReference type="OrthoDB" id="285418at2759"/>
<dbReference type="OMA" id="CMRGRSR"/>
<evidence type="ECO:0000313" key="8">
    <source>
        <dbReference type="Proteomes" id="UP000035682"/>
    </source>
</evidence>
<organism evidence="7">
    <name type="scientific">Strongyloides ratti</name>
    <name type="common">Parasitic roundworm</name>
    <dbReference type="NCBI Taxonomy" id="34506"/>
    <lineage>
        <taxon>Eukaryota</taxon>
        <taxon>Metazoa</taxon>
        <taxon>Ecdysozoa</taxon>
        <taxon>Nematoda</taxon>
        <taxon>Chromadorea</taxon>
        <taxon>Rhabditida</taxon>
        <taxon>Tylenchina</taxon>
        <taxon>Panagrolaimomorpha</taxon>
        <taxon>Strongyloidoidea</taxon>
        <taxon>Strongyloididae</taxon>
        <taxon>Strongyloides</taxon>
    </lineage>
</organism>
<reference evidence="9" key="2">
    <citation type="submission" date="2020-12" db="UniProtKB">
        <authorList>
            <consortium name="WormBaseParasite"/>
        </authorList>
    </citation>
    <scope>IDENTIFICATION</scope>
</reference>
<dbReference type="RefSeq" id="XP_024503165.1">
    <property type="nucleotide sequence ID" value="XM_024649271.1"/>
</dbReference>
<comment type="similarity">
    <text evidence="1">Belongs to the protein-tyrosine phosphatase family. Non-receptor class dual specificity subfamily.</text>
</comment>
<dbReference type="PANTHER" id="PTHR45961">
    <property type="entry name" value="IP21249P"/>
    <property type="match status" value="1"/>
</dbReference>
<name>A0A090MWM9_STRRB</name>
<dbReference type="InterPro" id="IPR020422">
    <property type="entry name" value="TYR_PHOSPHATASE_DUAL_dom"/>
</dbReference>
<feature type="domain" description="Tyrosine-protein phosphatase" evidence="5">
    <location>
        <begin position="13"/>
        <end position="154"/>
    </location>
</feature>
<dbReference type="PROSITE" id="PS50056">
    <property type="entry name" value="TYR_PHOSPHATASE_2"/>
    <property type="match status" value="1"/>
</dbReference>
<dbReference type="GO" id="GO:0005737">
    <property type="term" value="C:cytoplasm"/>
    <property type="evidence" value="ECO:0007669"/>
    <property type="project" value="TreeGrafter"/>
</dbReference>
<evidence type="ECO:0000256" key="2">
    <source>
        <dbReference type="ARBA" id="ARBA00022801"/>
    </source>
</evidence>
<dbReference type="PROSITE" id="PS00383">
    <property type="entry name" value="TYR_PHOSPHATASE_1"/>
    <property type="match status" value="1"/>
</dbReference>
<evidence type="ECO:0000256" key="3">
    <source>
        <dbReference type="ARBA" id="ARBA00022912"/>
    </source>
</evidence>
<dbReference type="InterPro" id="IPR029021">
    <property type="entry name" value="Prot-tyrosine_phosphatase-like"/>
</dbReference>
<evidence type="ECO:0000313" key="9">
    <source>
        <dbReference type="WBParaSite" id="SRAE_1000222000.1"/>
    </source>
</evidence>
<dbReference type="Gene3D" id="3.90.190.10">
    <property type="entry name" value="Protein tyrosine phosphatase superfamily"/>
    <property type="match status" value="1"/>
</dbReference>
<feature type="domain" description="Tyrosine specific protein phosphatases" evidence="6">
    <location>
        <begin position="71"/>
        <end position="133"/>
    </location>
</feature>
<proteinExistence type="inferred from homology"/>
<dbReference type="InterPro" id="IPR000387">
    <property type="entry name" value="Tyr_Pase_dom"/>
</dbReference>
<keyword evidence="2" id="KW-0378">Hydrolase</keyword>
<keyword evidence="3" id="KW-0904">Protein phosphatase</keyword>
<dbReference type="InterPro" id="IPR016130">
    <property type="entry name" value="Tyr_Pase_AS"/>
</dbReference>
<dbReference type="WBParaSite" id="SRAE_1000222000.1">
    <property type="protein sequence ID" value="SRAE_1000222000.1"/>
    <property type="gene ID" value="WBGene00258834"/>
</dbReference>